<comment type="similarity">
    <text evidence="4">Belongs to the ferredoxin thioredoxin reductase alpha subunit family.</text>
</comment>
<evidence type="ECO:0000259" key="5">
    <source>
        <dbReference type="Pfam" id="PF02941"/>
    </source>
</evidence>
<dbReference type="Pfam" id="PF02941">
    <property type="entry name" value="FeThRed_A"/>
    <property type="match status" value="1"/>
</dbReference>
<dbReference type="PANTHER" id="PTHR46937:SF4">
    <property type="entry name" value="FERREDOXIN-THIOREDOXIN REDUCTASE SUBUNIT A1, CHLOROPLASTIC"/>
    <property type="match status" value="1"/>
</dbReference>
<keyword evidence="7" id="KW-1185">Reference proteome</keyword>
<dbReference type="Proteomes" id="UP000775213">
    <property type="component" value="Unassembled WGS sequence"/>
</dbReference>
<keyword evidence="1" id="KW-0560">Oxidoreductase</keyword>
<feature type="domain" description="Ferredoxin thioredoxin reductase alpha chain" evidence="5">
    <location>
        <begin position="78"/>
        <end position="151"/>
    </location>
</feature>
<dbReference type="InterPro" id="IPR044166">
    <property type="entry name" value="FTRV"/>
</dbReference>
<proteinExistence type="inferred from homology"/>
<gene>
    <name evidence="6" type="ORF">IEQ34_011142</name>
</gene>
<dbReference type="GO" id="GO:0016491">
    <property type="term" value="F:oxidoreductase activity"/>
    <property type="evidence" value="ECO:0007669"/>
    <property type="project" value="UniProtKB-KW"/>
</dbReference>
<evidence type="ECO:0000256" key="2">
    <source>
        <dbReference type="ARBA" id="ARBA00026011"/>
    </source>
</evidence>
<reference evidence="6 7" key="1">
    <citation type="journal article" date="2021" name="Hortic Res">
        <title>Chromosome-scale assembly of the Dendrobium chrysotoxum genome enhances the understanding of orchid evolution.</title>
        <authorList>
            <person name="Zhang Y."/>
            <person name="Zhang G.Q."/>
            <person name="Zhang D."/>
            <person name="Liu X.D."/>
            <person name="Xu X.Y."/>
            <person name="Sun W.H."/>
            <person name="Yu X."/>
            <person name="Zhu X."/>
            <person name="Wang Z.W."/>
            <person name="Zhao X."/>
            <person name="Zhong W.Y."/>
            <person name="Chen H."/>
            <person name="Yin W.L."/>
            <person name="Huang T."/>
            <person name="Niu S.C."/>
            <person name="Liu Z.J."/>
        </authorList>
    </citation>
    <scope>NUCLEOTIDE SEQUENCE [LARGE SCALE GENOMIC DNA]</scope>
    <source>
        <strain evidence="6">Lindl</strain>
    </source>
</reference>
<dbReference type="PANTHER" id="PTHR46937">
    <property type="entry name" value="FERREDOXIN-THIOREDOXIN REDUCTASE, VARIABLE CHAIN"/>
    <property type="match status" value="1"/>
</dbReference>
<dbReference type="InterPro" id="IPR004207">
    <property type="entry name" value="Fd_thioredoxin_Rdtase_alpha"/>
</dbReference>
<evidence type="ECO:0000256" key="4">
    <source>
        <dbReference type="ARBA" id="ARBA00034490"/>
    </source>
</evidence>
<comment type="caution">
    <text evidence="6">The sequence shown here is derived from an EMBL/GenBank/DDBJ whole genome shotgun (WGS) entry which is preliminary data.</text>
</comment>
<name>A0AAV7GXF7_DENCH</name>
<dbReference type="AlphaFoldDB" id="A0AAV7GXF7"/>
<evidence type="ECO:0000256" key="1">
    <source>
        <dbReference type="ARBA" id="ARBA00023002"/>
    </source>
</evidence>
<comment type="subunit">
    <text evidence="2">Heterodimer of subunit A (variable subunit) and subunit B (catalytic subunit). Heterodimeric FTR forms a complex with ferredoxin and thioredoxin.</text>
</comment>
<evidence type="ECO:0000256" key="3">
    <source>
        <dbReference type="ARBA" id="ARBA00034474"/>
    </source>
</evidence>
<accession>A0AAV7GXF7</accession>
<evidence type="ECO:0000313" key="6">
    <source>
        <dbReference type="EMBL" id="KAH0460479.1"/>
    </source>
</evidence>
<organism evidence="6 7">
    <name type="scientific">Dendrobium chrysotoxum</name>
    <name type="common">Orchid</name>
    <dbReference type="NCBI Taxonomy" id="161865"/>
    <lineage>
        <taxon>Eukaryota</taxon>
        <taxon>Viridiplantae</taxon>
        <taxon>Streptophyta</taxon>
        <taxon>Embryophyta</taxon>
        <taxon>Tracheophyta</taxon>
        <taxon>Spermatophyta</taxon>
        <taxon>Magnoliopsida</taxon>
        <taxon>Liliopsida</taxon>
        <taxon>Asparagales</taxon>
        <taxon>Orchidaceae</taxon>
        <taxon>Epidendroideae</taxon>
        <taxon>Malaxideae</taxon>
        <taxon>Dendrobiinae</taxon>
        <taxon>Dendrobium</taxon>
    </lineage>
</organism>
<dbReference type="InterPro" id="IPR008990">
    <property type="entry name" value="Elect_transpt_acc-like_dom_sf"/>
</dbReference>
<comment type="function">
    <text evidence="3">Variable subunit of the ferredoxin-thioredoxin reductase (FTR), which catalyzes the two-electron reduction of thioredoxins by the electrons provided by reduced ferredoxin.</text>
</comment>
<dbReference type="SUPFAM" id="SSF50090">
    <property type="entry name" value="Electron transport accessory proteins"/>
    <property type="match status" value="1"/>
</dbReference>
<dbReference type="GO" id="GO:0015979">
    <property type="term" value="P:photosynthesis"/>
    <property type="evidence" value="ECO:0007669"/>
    <property type="project" value="InterPro"/>
</dbReference>
<dbReference type="EMBL" id="JAGFBR010000010">
    <property type="protein sequence ID" value="KAH0460479.1"/>
    <property type="molecule type" value="Genomic_DNA"/>
</dbReference>
<dbReference type="Gene3D" id="2.30.30.50">
    <property type="match status" value="1"/>
</dbReference>
<protein>
    <recommendedName>
        <fullName evidence="5">Ferredoxin thioredoxin reductase alpha chain domain-containing protein</fullName>
    </recommendedName>
</protein>
<evidence type="ECO:0000313" key="7">
    <source>
        <dbReference type="Proteomes" id="UP000775213"/>
    </source>
</evidence>
<sequence>MPTAANAPSSSANTASIFRRSRSLCLPATAAPRSFFTPTAAAVVKRALSSKATLTANVSRLSSPEAVESKEVEAAGKIGARIRVKAPVKVFHVAKAPGLDLCGMEGVIKQYVGFYKGKRVSANLPYKIEFLLPIEGHEKPIKFFAHLREDEFEICTAWAKTASVIRR</sequence>